<accession>A0A1J5PSD8</accession>
<feature type="domain" description="Flavodoxin-like" evidence="1">
    <location>
        <begin position="5"/>
        <end position="122"/>
    </location>
</feature>
<name>A0A1J5PSD8_9ZZZZ</name>
<dbReference type="InterPro" id="IPR008254">
    <property type="entry name" value="Flavodoxin/NO_synth"/>
</dbReference>
<organism evidence="2">
    <name type="scientific">mine drainage metagenome</name>
    <dbReference type="NCBI Taxonomy" id="410659"/>
    <lineage>
        <taxon>unclassified sequences</taxon>
        <taxon>metagenomes</taxon>
        <taxon>ecological metagenomes</taxon>
    </lineage>
</organism>
<evidence type="ECO:0000259" key="1">
    <source>
        <dbReference type="Pfam" id="PF12682"/>
    </source>
</evidence>
<dbReference type="PANTHER" id="PTHR39201">
    <property type="entry name" value="EXPORTED PROTEIN-RELATED"/>
    <property type="match status" value="1"/>
</dbReference>
<protein>
    <submittedName>
        <fullName evidence="2">Flavodoxin</fullName>
    </submittedName>
</protein>
<gene>
    <name evidence="2" type="ORF">GALL_439410</name>
</gene>
<dbReference type="GO" id="GO:0010181">
    <property type="term" value="F:FMN binding"/>
    <property type="evidence" value="ECO:0007669"/>
    <property type="project" value="InterPro"/>
</dbReference>
<dbReference type="InterPro" id="IPR029039">
    <property type="entry name" value="Flavoprotein-like_sf"/>
</dbReference>
<proteinExistence type="predicted"/>
<comment type="caution">
    <text evidence="2">The sequence shown here is derived from an EMBL/GenBank/DDBJ whole genome shotgun (WGS) entry which is preliminary data.</text>
</comment>
<dbReference type="AlphaFoldDB" id="A0A1J5PSD8"/>
<reference evidence="2" key="1">
    <citation type="submission" date="2016-10" db="EMBL/GenBank/DDBJ databases">
        <title>Sequence of Gallionella enrichment culture.</title>
        <authorList>
            <person name="Poehlein A."/>
            <person name="Muehling M."/>
            <person name="Daniel R."/>
        </authorList>
    </citation>
    <scope>NUCLEOTIDE SEQUENCE</scope>
</reference>
<dbReference type="EMBL" id="MLJW01002519">
    <property type="protein sequence ID" value="OIQ74409.1"/>
    <property type="molecule type" value="Genomic_DNA"/>
</dbReference>
<dbReference type="Pfam" id="PF12682">
    <property type="entry name" value="Flavodoxin_4"/>
    <property type="match status" value="1"/>
</dbReference>
<dbReference type="SUPFAM" id="SSF52218">
    <property type="entry name" value="Flavoproteins"/>
    <property type="match status" value="1"/>
</dbReference>
<evidence type="ECO:0000313" key="2">
    <source>
        <dbReference type="EMBL" id="OIQ74409.1"/>
    </source>
</evidence>
<dbReference type="PANTHER" id="PTHR39201:SF1">
    <property type="entry name" value="FLAVODOXIN-LIKE DOMAIN-CONTAINING PROTEIN"/>
    <property type="match status" value="1"/>
</dbReference>
<sequence>MSASKTLVTFYSRSGTTRRIAEALSATLKCDLEEITEPKPRTGFLGYIRSLLEASWRRPSTILPKKHDVSSYDLVVIGTPVWAWSLSSPVRTYLMATASQLPEVAFFCTLGGSGSESAFAQMTAIVGKQPRAVCAITQREAWSENYFDRLSQFQKALRTIIN</sequence>
<dbReference type="Gene3D" id="3.40.50.360">
    <property type="match status" value="1"/>
</dbReference>